<dbReference type="PROSITE" id="PS50404">
    <property type="entry name" value="GST_NTER"/>
    <property type="match status" value="2"/>
</dbReference>
<organism evidence="2 3">
    <name type="scientific">Marinobacter nanhaiticus D15-8W</name>
    <dbReference type="NCBI Taxonomy" id="626887"/>
    <lineage>
        <taxon>Bacteria</taxon>
        <taxon>Pseudomonadati</taxon>
        <taxon>Pseudomonadota</taxon>
        <taxon>Gammaproteobacteria</taxon>
        <taxon>Pseudomonadales</taxon>
        <taxon>Marinobacteraceae</taxon>
        <taxon>Marinobacter</taxon>
    </lineage>
</organism>
<gene>
    <name evidence="2" type="ORF">J057_02955</name>
</gene>
<dbReference type="STRING" id="626887.J057_02955"/>
<dbReference type="OrthoDB" id="9793736at2"/>
<protein>
    <submittedName>
        <fullName evidence="2">Glutathione S-transferase</fullName>
    </submittedName>
</protein>
<sequence length="257" mass="29323">MANALTFNLEILGSAASSTLTAWRGCMVVKPAQQPEKPLILYDIEACPYCRKVREALTALHMDADIRPRPRGGRRFRSEAKLVGGKQQFPLLVDQSNGQVLYESKVIVEYLFRTYGNRPVPGYYRFRPYQPVLGSLASALRGLKGLRASPARAPEKPLHLWSFEGSPYSRLVRERLCELEIPYRLHNLGKEHWSEIGPAKQRIKPGPYVPREGGKRHAFYQQHQRVQVPYLEDPNTGEALFESAAILEYLDRQYATR</sequence>
<dbReference type="Pfam" id="PF13417">
    <property type="entry name" value="GST_N_3"/>
    <property type="match status" value="2"/>
</dbReference>
<keyword evidence="3" id="KW-1185">Reference proteome</keyword>
<dbReference type="InterPro" id="IPR040079">
    <property type="entry name" value="Glutathione_S-Trfase"/>
</dbReference>
<dbReference type="eggNOG" id="COG0625">
    <property type="taxonomic scope" value="Bacteria"/>
</dbReference>
<comment type="caution">
    <text evidence="2">The sequence shown here is derived from an EMBL/GenBank/DDBJ whole genome shotgun (WGS) entry which is preliminary data.</text>
</comment>
<proteinExistence type="predicted"/>
<dbReference type="GO" id="GO:0016740">
    <property type="term" value="F:transferase activity"/>
    <property type="evidence" value="ECO:0007669"/>
    <property type="project" value="UniProtKB-KW"/>
</dbReference>
<dbReference type="PROSITE" id="PS00195">
    <property type="entry name" value="GLUTAREDOXIN_1"/>
    <property type="match status" value="1"/>
</dbReference>
<dbReference type="PATRIC" id="fig|626887.3.peg.571"/>
<feature type="domain" description="GST N-terminal" evidence="1">
    <location>
        <begin position="156"/>
        <end position="257"/>
    </location>
</feature>
<dbReference type="InterPro" id="IPR036249">
    <property type="entry name" value="Thioredoxin-like_sf"/>
</dbReference>
<dbReference type="InterPro" id="IPR011767">
    <property type="entry name" value="GLR_AS"/>
</dbReference>
<evidence type="ECO:0000259" key="1">
    <source>
        <dbReference type="PROSITE" id="PS50404"/>
    </source>
</evidence>
<dbReference type="InterPro" id="IPR004045">
    <property type="entry name" value="Glutathione_S-Trfase_N"/>
</dbReference>
<evidence type="ECO:0000313" key="2">
    <source>
        <dbReference type="EMBL" id="ENO16631.1"/>
    </source>
</evidence>
<dbReference type="RefSeq" id="WP_004583141.1">
    <property type="nucleotide sequence ID" value="NZ_AP028878.1"/>
</dbReference>
<name>N6WYG4_9GAMM</name>
<keyword evidence="2" id="KW-0808">Transferase</keyword>
<dbReference type="Gene3D" id="3.40.30.10">
    <property type="entry name" value="Glutaredoxin"/>
    <property type="match status" value="2"/>
</dbReference>
<dbReference type="EMBL" id="APLQ01000010">
    <property type="protein sequence ID" value="ENO16631.1"/>
    <property type="molecule type" value="Genomic_DNA"/>
</dbReference>
<accession>N6WYG4</accession>
<reference evidence="2 3" key="1">
    <citation type="journal article" date="2013" name="Genome Announc.">
        <title>Genome Sequence of the Polycyclic Aromatic Hydrocarbon-Degrading Bacterium Strain Marinobacter nanhaiticus D15-8WT.</title>
        <authorList>
            <person name="Cui Z."/>
            <person name="Gao W."/>
            <person name="Li Q."/>
            <person name="Xu G."/>
            <person name="Zheng L."/>
        </authorList>
    </citation>
    <scope>NUCLEOTIDE SEQUENCE [LARGE SCALE GENOMIC DNA]</scope>
    <source>
        <strain evidence="2 3">D15-8W</strain>
    </source>
</reference>
<dbReference type="PROSITE" id="PS51354">
    <property type="entry name" value="GLUTAREDOXIN_2"/>
    <property type="match status" value="1"/>
</dbReference>
<dbReference type="SFLD" id="SFLDG01202">
    <property type="entry name" value="SUF2.2"/>
    <property type="match status" value="1"/>
</dbReference>
<dbReference type="SFLD" id="SFLDS00019">
    <property type="entry name" value="Glutathione_Transferase_(cytos"/>
    <property type="match status" value="1"/>
</dbReference>
<feature type="domain" description="GST N-terminal" evidence="1">
    <location>
        <begin position="37"/>
        <end position="119"/>
    </location>
</feature>
<dbReference type="AlphaFoldDB" id="N6WYG4"/>
<dbReference type="PANTHER" id="PTHR45288:SF1">
    <property type="entry name" value="THIOREDOXIN FAMILY PROTEIN"/>
    <property type="match status" value="1"/>
</dbReference>
<dbReference type="HOGENOM" id="CLU_040972_0_0_6"/>
<dbReference type="PANTHER" id="PTHR45288">
    <property type="entry name" value="THIOREDOXIN FAMILY PROTEIN"/>
    <property type="match status" value="1"/>
</dbReference>
<evidence type="ECO:0000313" key="3">
    <source>
        <dbReference type="Proteomes" id="UP000013165"/>
    </source>
</evidence>
<dbReference type="Proteomes" id="UP000013165">
    <property type="component" value="Unassembled WGS sequence"/>
</dbReference>
<dbReference type="SUPFAM" id="SSF52833">
    <property type="entry name" value="Thioredoxin-like"/>
    <property type="match status" value="2"/>
</dbReference>
<dbReference type="SFLD" id="SFLDG01181">
    <property type="entry name" value="SUF2"/>
    <property type="match status" value="1"/>
</dbReference>